<keyword evidence="3 7" id="KW-0812">Transmembrane</keyword>
<protein>
    <submittedName>
        <fullName evidence="9">Cytochrome c oxidase assembly protein</fullName>
    </submittedName>
</protein>
<dbReference type="Pfam" id="PF09678">
    <property type="entry name" value="Caa3_CtaG"/>
    <property type="match status" value="1"/>
</dbReference>
<evidence type="ECO:0000256" key="1">
    <source>
        <dbReference type="ARBA" id="ARBA00004651"/>
    </source>
</evidence>
<feature type="transmembrane region" description="Helical" evidence="7">
    <location>
        <begin position="332"/>
        <end position="354"/>
    </location>
</feature>
<proteinExistence type="predicted"/>
<feature type="transmembrane region" description="Helical" evidence="7">
    <location>
        <begin position="220"/>
        <end position="245"/>
    </location>
</feature>
<feature type="domain" description="Copper resistance protein D" evidence="8">
    <location>
        <begin position="257"/>
        <end position="353"/>
    </location>
</feature>
<evidence type="ECO:0000256" key="5">
    <source>
        <dbReference type="ARBA" id="ARBA00023136"/>
    </source>
</evidence>
<evidence type="ECO:0000313" key="10">
    <source>
        <dbReference type="Proteomes" id="UP001501079"/>
    </source>
</evidence>
<evidence type="ECO:0000256" key="6">
    <source>
        <dbReference type="SAM" id="MobiDB-lite"/>
    </source>
</evidence>
<keyword evidence="5 7" id="KW-0472">Membrane</keyword>
<evidence type="ECO:0000256" key="3">
    <source>
        <dbReference type="ARBA" id="ARBA00022692"/>
    </source>
</evidence>
<sequence>MPASASAQPERTPRGSRSRRRGKLKGVSNYAGAVNRAQRVAGPVALVVAALVAVIAALAFGGASAPLGLSDPGAVTRWGLPITRLVVDLSAAGVIGALLLALFALSPAKPEFDKAVDLAAASAAIMTVAAGFTTVLSFSDSSFTPLAATQDFSNQFLQFVTQIALGQAWGITTLAAAATTVLCFAVRGQTALAFVTVLAIGSLIPIALQGHAAGTSGHNLAVTSLALHIIGAAVWIGGLLTLVLIRNTLGGDRLPTVLARYSSLALICFIVVAFSGFLNAQLRVGTWANLLTSYGVLVIGKATLLVILGLFGVLQRRWLIERLRTNAGRGPFWVMVTTELAFMGLASGIAAALARTVTPVQQVATGTTPAEILTGQPLPPPETLRELVFGANVDPIWLLVCVFGIFFYVAGVLRLRRRGDRWPLVRTISWIAGVLVLAYITSGGIAVYVDYLFSAHMAMHMVLTMLVPLLLVPGAPVTLAARAIQRRTDASRGGREWILLVVHSRVAGFLANPFVAALLFAGSLWVFYYSPLFRWATENHLGHEWMTAHFLITGYLFVQSLIGIDPVPFRLAWPFRLLLLLGTMVFHAFFGLTIMTASGLFLADWFGAMGRTWGPTPMQDQLTAGGIAWSIGEIPTLVLAIVVAVQWSRSDARETKRKDRASDRTGNADVAEYNAMLQRMAERDSSRR</sequence>
<feature type="compositionally biased region" description="Basic and acidic residues" evidence="6">
    <location>
        <begin position="654"/>
        <end position="663"/>
    </location>
</feature>
<feature type="transmembrane region" description="Helical" evidence="7">
    <location>
        <begin position="191"/>
        <end position="208"/>
    </location>
</feature>
<feature type="transmembrane region" description="Helical" evidence="7">
    <location>
        <begin position="159"/>
        <end position="184"/>
    </location>
</feature>
<dbReference type="InterPro" id="IPR032694">
    <property type="entry name" value="CopC/D"/>
</dbReference>
<dbReference type="InterPro" id="IPR008457">
    <property type="entry name" value="Cu-R_CopD_dom"/>
</dbReference>
<feature type="transmembrane region" description="Helical" evidence="7">
    <location>
        <begin position="427"/>
        <end position="449"/>
    </location>
</feature>
<reference evidence="10" key="1">
    <citation type="journal article" date="2019" name="Int. J. Syst. Evol. Microbiol.">
        <title>The Global Catalogue of Microorganisms (GCM) 10K type strain sequencing project: providing services to taxonomists for standard genome sequencing and annotation.</title>
        <authorList>
            <consortium name="The Broad Institute Genomics Platform"/>
            <consortium name="The Broad Institute Genome Sequencing Center for Infectious Disease"/>
            <person name="Wu L."/>
            <person name="Ma J."/>
        </authorList>
    </citation>
    <scope>NUCLEOTIDE SEQUENCE [LARGE SCALE GENOMIC DNA]</scope>
    <source>
        <strain evidence="10">JCM 17591</strain>
    </source>
</reference>
<evidence type="ECO:0000256" key="7">
    <source>
        <dbReference type="SAM" id="Phobius"/>
    </source>
</evidence>
<feature type="transmembrane region" description="Helical" evidence="7">
    <location>
        <begin position="118"/>
        <end position="139"/>
    </location>
</feature>
<feature type="transmembrane region" description="Helical" evidence="7">
    <location>
        <begin position="257"/>
        <end position="278"/>
    </location>
</feature>
<name>A0ABP7ZSR6_9MICO</name>
<feature type="transmembrane region" description="Helical" evidence="7">
    <location>
        <begin position="461"/>
        <end position="485"/>
    </location>
</feature>
<dbReference type="EMBL" id="BAABBW010000001">
    <property type="protein sequence ID" value="GAA4169089.1"/>
    <property type="molecule type" value="Genomic_DNA"/>
</dbReference>
<feature type="transmembrane region" description="Helical" evidence="7">
    <location>
        <begin position="622"/>
        <end position="647"/>
    </location>
</feature>
<feature type="transmembrane region" description="Helical" evidence="7">
    <location>
        <begin position="396"/>
        <end position="415"/>
    </location>
</feature>
<feature type="transmembrane region" description="Helical" evidence="7">
    <location>
        <begin position="44"/>
        <end position="65"/>
    </location>
</feature>
<feature type="compositionally biased region" description="Basic residues" evidence="6">
    <location>
        <begin position="14"/>
        <end position="24"/>
    </location>
</feature>
<dbReference type="PANTHER" id="PTHR34820:SF4">
    <property type="entry name" value="INNER MEMBRANE PROTEIN YEBZ"/>
    <property type="match status" value="1"/>
</dbReference>
<feature type="transmembrane region" description="Helical" evidence="7">
    <location>
        <begin position="506"/>
        <end position="528"/>
    </location>
</feature>
<organism evidence="9 10">
    <name type="scientific">Gryllotalpicola koreensis</name>
    <dbReference type="NCBI Taxonomy" id="993086"/>
    <lineage>
        <taxon>Bacteria</taxon>
        <taxon>Bacillati</taxon>
        <taxon>Actinomycetota</taxon>
        <taxon>Actinomycetes</taxon>
        <taxon>Micrococcales</taxon>
        <taxon>Microbacteriaceae</taxon>
        <taxon>Gryllotalpicola</taxon>
    </lineage>
</organism>
<comment type="subcellular location">
    <subcellularLocation>
        <location evidence="1">Cell membrane</location>
        <topology evidence="1">Multi-pass membrane protein</topology>
    </subcellularLocation>
</comment>
<evidence type="ECO:0000259" key="8">
    <source>
        <dbReference type="Pfam" id="PF05425"/>
    </source>
</evidence>
<dbReference type="Pfam" id="PF05425">
    <property type="entry name" value="CopD"/>
    <property type="match status" value="1"/>
</dbReference>
<evidence type="ECO:0000313" key="9">
    <source>
        <dbReference type="EMBL" id="GAA4169089.1"/>
    </source>
</evidence>
<feature type="transmembrane region" description="Helical" evidence="7">
    <location>
        <begin position="290"/>
        <end position="311"/>
    </location>
</feature>
<feature type="transmembrane region" description="Helical" evidence="7">
    <location>
        <begin position="548"/>
        <end position="565"/>
    </location>
</feature>
<accession>A0ABP7ZSR6</accession>
<evidence type="ECO:0000256" key="2">
    <source>
        <dbReference type="ARBA" id="ARBA00022475"/>
    </source>
</evidence>
<dbReference type="PANTHER" id="PTHR34820">
    <property type="entry name" value="INNER MEMBRANE PROTEIN YEBZ"/>
    <property type="match status" value="1"/>
</dbReference>
<gene>
    <name evidence="9" type="ORF">GCM10022287_05200</name>
</gene>
<comment type="caution">
    <text evidence="9">The sequence shown here is derived from an EMBL/GenBank/DDBJ whole genome shotgun (WGS) entry which is preliminary data.</text>
</comment>
<evidence type="ECO:0000256" key="4">
    <source>
        <dbReference type="ARBA" id="ARBA00022989"/>
    </source>
</evidence>
<keyword evidence="2" id="KW-1003">Cell membrane</keyword>
<feature type="transmembrane region" description="Helical" evidence="7">
    <location>
        <begin position="85"/>
        <end position="106"/>
    </location>
</feature>
<keyword evidence="4 7" id="KW-1133">Transmembrane helix</keyword>
<feature type="region of interest" description="Disordered" evidence="6">
    <location>
        <begin position="654"/>
        <end position="673"/>
    </location>
</feature>
<feature type="region of interest" description="Disordered" evidence="6">
    <location>
        <begin position="1"/>
        <end position="24"/>
    </location>
</feature>
<keyword evidence="10" id="KW-1185">Reference proteome</keyword>
<dbReference type="InterPro" id="IPR019108">
    <property type="entry name" value="Caa3_assmbl_CtaG-rel"/>
</dbReference>
<dbReference type="Proteomes" id="UP001501079">
    <property type="component" value="Unassembled WGS sequence"/>
</dbReference>
<feature type="transmembrane region" description="Helical" evidence="7">
    <location>
        <begin position="577"/>
        <end position="602"/>
    </location>
</feature>